<feature type="transmembrane region" description="Helical" evidence="1">
    <location>
        <begin position="153"/>
        <end position="170"/>
    </location>
</feature>
<dbReference type="Gene3D" id="3.30.70.270">
    <property type="match status" value="1"/>
</dbReference>
<organism evidence="3 4">
    <name type="scientific">Selenomonas bovis</name>
    <dbReference type="NCBI Taxonomy" id="416586"/>
    <lineage>
        <taxon>Bacteria</taxon>
        <taxon>Bacillati</taxon>
        <taxon>Bacillota</taxon>
        <taxon>Negativicutes</taxon>
        <taxon>Selenomonadales</taxon>
        <taxon>Selenomonadaceae</taxon>
        <taxon>Selenomonas</taxon>
    </lineage>
</organism>
<dbReference type="GO" id="GO:0005886">
    <property type="term" value="C:plasma membrane"/>
    <property type="evidence" value="ECO:0007669"/>
    <property type="project" value="TreeGrafter"/>
</dbReference>
<evidence type="ECO:0000256" key="1">
    <source>
        <dbReference type="SAM" id="Phobius"/>
    </source>
</evidence>
<dbReference type="InterPro" id="IPR043128">
    <property type="entry name" value="Rev_trsase/Diguanyl_cyclase"/>
</dbReference>
<feature type="transmembrane region" description="Helical" evidence="1">
    <location>
        <begin position="32"/>
        <end position="52"/>
    </location>
</feature>
<proteinExistence type="predicted"/>
<feature type="transmembrane region" description="Helical" evidence="1">
    <location>
        <begin position="211"/>
        <end position="228"/>
    </location>
</feature>
<keyword evidence="1" id="KW-1133">Transmembrane helix</keyword>
<dbReference type="InterPro" id="IPR050469">
    <property type="entry name" value="Diguanylate_Cyclase"/>
</dbReference>
<dbReference type="EMBL" id="JABAFA010000024">
    <property type="protein sequence ID" value="NMD99243.1"/>
    <property type="molecule type" value="Genomic_DNA"/>
</dbReference>
<dbReference type="InterPro" id="IPR029787">
    <property type="entry name" value="Nucleotide_cyclase"/>
</dbReference>
<keyword evidence="1" id="KW-0812">Transmembrane</keyword>
<name>A0A848B5P7_9FIRM</name>
<feature type="transmembrane region" description="Helical" evidence="1">
    <location>
        <begin position="126"/>
        <end position="147"/>
    </location>
</feature>
<gene>
    <name evidence="3" type="ORF">HF878_07125</name>
</gene>
<dbReference type="PROSITE" id="PS50887">
    <property type="entry name" value="GGDEF"/>
    <property type="match status" value="1"/>
</dbReference>
<dbReference type="CDD" id="cd01949">
    <property type="entry name" value="GGDEF"/>
    <property type="match status" value="1"/>
</dbReference>
<dbReference type="InterPro" id="IPR000160">
    <property type="entry name" value="GGDEF_dom"/>
</dbReference>
<dbReference type="SMART" id="SM00267">
    <property type="entry name" value="GGDEF"/>
    <property type="match status" value="1"/>
</dbReference>
<dbReference type="Pfam" id="PF00990">
    <property type="entry name" value="GGDEF"/>
    <property type="match status" value="1"/>
</dbReference>
<dbReference type="PANTHER" id="PTHR45138">
    <property type="entry name" value="REGULATORY COMPONENTS OF SENSORY TRANSDUCTION SYSTEM"/>
    <property type="match status" value="1"/>
</dbReference>
<dbReference type="GO" id="GO:0052621">
    <property type="term" value="F:diguanylate cyclase activity"/>
    <property type="evidence" value="ECO:0007669"/>
    <property type="project" value="TreeGrafter"/>
</dbReference>
<dbReference type="GO" id="GO:0043709">
    <property type="term" value="P:cell adhesion involved in single-species biofilm formation"/>
    <property type="evidence" value="ECO:0007669"/>
    <property type="project" value="TreeGrafter"/>
</dbReference>
<feature type="transmembrane region" description="Helical" evidence="1">
    <location>
        <begin position="182"/>
        <end position="205"/>
    </location>
</feature>
<sequence length="422" mass="46566">MLSYVPLAAAQGAHVAAMGQQTMERFLCDLPYVVSLPVTLLLAAILAVCAVRGKGQRPLVYYVVAFLLVFMLWMVSSSQLLAAKLAGTVALYRVANFFLYLVPAAANLVVLGALEEKYRTGQRVVVFAYVVFAVLATGADLFGVSGVLLRQQMYYALLLVLEAYVAYLIYRSARMGNRYSRAMVLPLIAMVTLGAFDGVNAHLHLTPLPTYIMPLSVYSFLYFILQMIRDQLVRSQFLESRTLELGYRAALLQERAERDPLTQCRNRGSFERDLPSVIWTARSAGTPLSLLLFDIDHFKQFNDTFGHAAGDMILRGFARTVRAELDKQKSFYRWGGEEFVVLLPGCDLDAAAVIGNRLRRTVAAFLQYEKHPVTVSVGVSVCHGGDDTAQALFERADSALYAAKAAGRKCLRVESVAAGGNR</sequence>
<evidence type="ECO:0000259" key="2">
    <source>
        <dbReference type="PROSITE" id="PS50887"/>
    </source>
</evidence>
<dbReference type="FunFam" id="3.30.70.270:FF:000001">
    <property type="entry name" value="Diguanylate cyclase domain protein"/>
    <property type="match status" value="1"/>
</dbReference>
<comment type="caution">
    <text evidence="3">The sequence shown here is derived from an EMBL/GenBank/DDBJ whole genome shotgun (WGS) entry which is preliminary data.</text>
</comment>
<dbReference type="AlphaFoldDB" id="A0A848B5P7"/>
<dbReference type="RefSeq" id="WP_240950615.1">
    <property type="nucleotide sequence ID" value="NZ_JABAFA010000024.1"/>
</dbReference>
<protein>
    <submittedName>
        <fullName evidence="3">GGDEF domain-containing protein</fullName>
    </submittedName>
</protein>
<dbReference type="SUPFAM" id="SSF55073">
    <property type="entry name" value="Nucleotide cyclase"/>
    <property type="match status" value="1"/>
</dbReference>
<feature type="transmembrane region" description="Helical" evidence="1">
    <location>
        <begin position="94"/>
        <end position="114"/>
    </location>
</feature>
<evidence type="ECO:0000313" key="3">
    <source>
        <dbReference type="EMBL" id="NMD99243.1"/>
    </source>
</evidence>
<keyword evidence="1" id="KW-0472">Membrane</keyword>
<keyword evidence="4" id="KW-1185">Reference proteome</keyword>
<reference evidence="3 4" key="1">
    <citation type="submission" date="2020-04" db="EMBL/GenBank/DDBJ databases">
        <authorList>
            <person name="Hitch T.C.A."/>
            <person name="Wylensek D."/>
            <person name="Clavel T."/>
        </authorList>
    </citation>
    <scope>NUCLEOTIDE SEQUENCE [LARGE SCALE GENOMIC DNA]</scope>
    <source>
        <strain evidence="3 4">PG-130-P53-12</strain>
    </source>
</reference>
<dbReference type="GO" id="GO:1902201">
    <property type="term" value="P:negative regulation of bacterial-type flagellum-dependent cell motility"/>
    <property type="evidence" value="ECO:0007669"/>
    <property type="project" value="TreeGrafter"/>
</dbReference>
<dbReference type="PANTHER" id="PTHR45138:SF9">
    <property type="entry name" value="DIGUANYLATE CYCLASE DGCM-RELATED"/>
    <property type="match status" value="1"/>
</dbReference>
<dbReference type="Proteomes" id="UP000543804">
    <property type="component" value="Unassembled WGS sequence"/>
</dbReference>
<feature type="transmembrane region" description="Helical" evidence="1">
    <location>
        <begin position="59"/>
        <end position="82"/>
    </location>
</feature>
<evidence type="ECO:0000313" key="4">
    <source>
        <dbReference type="Proteomes" id="UP000543804"/>
    </source>
</evidence>
<accession>A0A848B5P7</accession>
<dbReference type="NCBIfam" id="TIGR00254">
    <property type="entry name" value="GGDEF"/>
    <property type="match status" value="1"/>
</dbReference>
<feature type="domain" description="GGDEF" evidence="2">
    <location>
        <begin position="286"/>
        <end position="416"/>
    </location>
</feature>